<feature type="domain" description="Bacterial type II secretion system protein E" evidence="2">
    <location>
        <begin position="94"/>
        <end position="279"/>
    </location>
</feature>
<reference evidence="3 4" key="1">
    <citation type="submission" date="2024-09" db="EMBL/GenBank/DDBJ databases">
        <authorList>
            <person name="Sun Q."/>
            <person name="Mori K."/>
        </authorList>
    </citation>
    <scope>NUCLEOTIDE SEQUENCE [LARGE SCALE GENOMIC DNA]</scope>
    <source>
        <strain evidence="3 4">CCM 7468</strain>
    </source>
</reference>
<organism evidence="3 4">
    <name type="scientific">Muricoccus vinaceus</name>
    <dbReference type="NCBI Taxonomy" id="424704"/>
    <lineage>
        <taxon>Bacteria</taxon>
        <taxon>Pseudomonadati</taxon>
        <taxon>Pseudomonadota</taxon>
        <taxon>Alphaproteobacteria</taxon>
        <taxon>Acetobacterales</taxon>
        <taxon>Roseomonadaceae</taxon>
        <taxon>Muricoccus</taxon>
    </lineage>
</organism>
<dbReference type="SUPFAM" id="SSF52540">
    <property type="entry name" value="P-loop containing nucleoside triphosphate hydrolases"/>
    <property type="match status" value="1"/>
</dbReference>
<dbReference type="PANTHER" id="PTHR30486:SF6">
    <property type="entry name" value="TYPE IV PILUS RETRACTATION ATPASE PILT"/>
    <property type="match status" value="1"/>
</dbReference>
<dbReference type="Gene3D" id="3.40.50.300">
    <property type="entry name" value="P-loop containing nucleotide triphosphate hydrolases"/>
    <property type="match status" value="1"/>
</dbReference>
<proteinExistence type="inferred from homology"/>
<protein>
    <submittedName>
        <fullName evidence="3">ATPase, T2SS/T4P/T4SS family</fullName>
    </submittedName>
</protein>
<dbReference type="InterPro" id="IPR001482">
    <property type="entry name" value="T2SS/T4SS_dom"/>
</dbReference>
<gene>
    <name evidence="3" type="ORF">ACFFIC_26790</name>
</gene>
<evidence type="ECO:0000313" key="4">
    <source>
        <dbReference type="Proteomes" id="UP001589789"/>
    </source>
</evidence>
<accession>A0ABV6J0Y8</accession>
<dbReference type="InterPro" id="IPR050921">
    <property type="entry name" value="T4SS_GSP_E_ATPase"/>
</dbReference>
<name>A0ABV6J0Y8_9PROT</name>
<evidence type="ECO:0000256" key="1">
    <source>
        <dbReference type="ARBA" id="ARBA00006611"/>
    </source>
</evidence>
<dbReference type="Pfam" id="PF00437">
    <property type="entry name" value="T2SSE"/>
    <property type="match status" value="1"/>
</dbReference>
<dbReference type="Gene3D" id="3.30.450.90">
    <property type="match status" value="1"/>
</dbReference>
<comment type="similarity">
    <text evidence="1">Belongs to the GSP E family.</text>
</comment>
<dbReference type="RefSeq" id="WP_377056214.1">
    <property type="nucleotide sequence ID" value="NZ_JBHLVZ010000094.1"/>
</dbReference>
<dbReference type="InterPro" id="IPR027417">
    <property type="entry name" value="P-loop_NTPase"/>
</dbReference>
<comment type="caution">
    <text evidence="3">The sequence shown here is derived from an EMBL/GenBank/DDBJ whole genome shotgun (WGS) entry which is preliminary data.</text>
</comment>
<evidence type="ECO:0000313" key="3">
    <source>
        <dbReference type="EMBL" id="MFC0389129.1"/>
    </source>
</evidence>
<dbReference type="PANTHER" id="PTHR30486">
    <property type="entry name" value="TWITCHING MOTILITY PROTEIN PILT"/>
    <property type="match status" value="1"/>
</dbReference>
<evidence type="ECO:0000259" key="2">
    <source>
        <dbReference type="Pfam" id="PF00437"/>
    </source>
</evidence>
<keyword evidence="4" id="KW-1185">Reference proteome</keyword>
<dbReference type="Proteomes" id="UP001589789">
    <property type="component" value="Unassembled WGS sequence"/>
</dbReference>
<dbReference type="EMBL" id="JBHLVZ010000094">
    <property type="protein sequence ID" value="MFC0389129.1"/>
    <property type="molecule type" value="Genomic_DNA"/>
</dbReference>
<sequence length="337" mass="36490">MSAALKMAETPREIVARRRAMMLRNLFGELIGGLIAQEGVTDIVCSSAGKVFVTETGRGKRLAGVLHSLDAEKLIYAIAKSAGEHVAKENPSLAAELVINDVELRVQAFLPPATRAPAIIIRKAASRIYTLQDYLKQGVITAPQLELFEAAIADRKNVLICGGTGTGKTTFMNALLEGVARLTPDDRVCGVERTRELQCTIADQEFLRVSDTYQAQRALQDLLRAYPTRIMVGEVRGPEALEMLYAWNTGHDGGFCTIHSKTSRPSPRAALLRLEQAAALAATTTPLRLQAMIGEVVDLVVCISRTDANPAGRIVSYIGEVLGWDGNEYITGKDALT</sequence>